<dbReference type="NCBIfam" id="TIGR00813">
    <property type="entry name" value="sss"/>
    <property type="match status" value="1"/>
</dbReference>
<dbReference type="Pfam" id="PF00474">
    <property type="entry name" value="SSF"/>
    <property type="match status" value="2"/>
</dbReference>
<organism evidence="9 10">
    <name type="scientific">Coturnix japonica</name>
    <name type="common">Japanese quail</name>
    <name type="synonym">Coturnix coturnix japonica</name>
    <dbReference type="NCBI Taxonomy" id="93934"/>
    <lineage>
        <taxon>Eukaryota</taxon>
        <taxon>Metazoa</taxon>
        <taxon>Chordata</taxon>
        <taxon>Craniata</taxon>
        <taxon>Vertebrata</taxon>
        <taxon>Euteleostomi</taxon>
        <taxon>Archelosauria</taxon>
        <taxon>Archosauria</taxon>
        <taxon>Dinosauria</taxon>
        <taxon>Saurischia</taxon>
        <taxon>Theropoda</taxon>
        <taxon>Coelurosauria</taxon>
        <taxon>Aves</taxon>
        <taxon>Neognathae</taxon>
        <taxon>Galloanserae</taxon>
        <taxon>Galliformes</taxon>
        <taxon>Phasianidae</taxon>
        <taxon>Perdicinae</taxon>
        <taxon>Coturnix</taxon>
    </lineage>
</organism>
<comment type="subcellular location">
    <subcellularLocation>
        <location evidence="1">Membrane</location>
        <topology evidence="1">Multi-pass membrane protein</topology>
    </subcellularLocation>
</comment>
<feature type="transmembrane region" description="Helical" evidence="8">
    <location>
        <begin position="128"/>
        <end position="150"/>
    </location>
</feature>
<evidence type="ECO:0000256" key="4">
    <source>
        <dbReference type="ARBA" id="ARBA00022989"/>
    </source>
</evidence>
<evidence type="ECO:0000256" key="6">
    <source>
        <dbReference type="RuleBase" id="RU362091"/>
    </source>
</evidence>
<keyword evidence="5 8" id="KW-0472">Membrane</keyword>
<accession>A0A8C2T1P5</accession>
<feature type="transmembrane region" description="Helical" evidence="8">
    <location>
        <begin position="318"/>
        <end position="347"/>
    </location>
</feature>
<dbReference type="InterPro" id="IPR038377">
    <property type="entry name" value="Na/Glc_symporter_sf"/>
</dbReference>
<dbReference type="PROSITE" id="PS00456">
    <property type="entry name" value="NA_SOLUT_SYMP_1"/>
    <property type="match status" value="1"/>
</dbReference>
<keyword evidence="4 8" id="KW-1133">Transmembrane helix</keyword>
<feature type="transmembrane region" description="Helical" evidence="8">
    <location>
        <begin position="23"/>
        <end position="42"/>
    </location>
</feature>
<dbReference type="PANTHER" id="PTHR11819">
    <property type="entry name" value="SOLUTE CARRIER FAMILY 5"/>
    <property type="match status" value="1"/>
</dbReference>
<protein>
    <submittedName>
        <fullName evidence="9">Sodium/glucose cotransporter 2-like</fullName>
    </submittedName>
</protein>
<sequence>PISELWGRAVGHSSIMAATVDPWDLGVLGGYFLCVFAVGLWVRTHKLGGGTHKLGGGTHKWGVGSSLFASNIGSGHFVGLAGTAAASGIAVGGFEWHVGLCRCCLLVDLFSGAVFLQAALGWELYGAVGALLGVTALYTITGGMTALMFADMVQSAVMVGGASVLAGYALRAVGGVPALFHRFPLSLPPTTRRCPIRDQALKLLRPPGGDLPWPGMLLGLGATAGWYWCTDQVIVQRCLSGRSLTHVRGGCVLCGYLKVLPMFLMVLPGMAARLLYPEVVACPDAASCRRACGIAAGCSNVAYPKLVVELLPPGLRGLMLSVVLAALMSSLASILASAGAIFSLDLYGRMRPNASQRRLLMAGRLFMLFLVGVSLAWLPIVRGAQGGRLFDYIQAVGSFLTPPIAALFFLAVFVPRVNEPVSLWGTIGGLWGLWVSMGQHGGPMGLYGVPMGQHGGPMGSIGLYGDAWGELRTQGTEPRPIGAELRREGAELHTEGAGPQSQGAGLDEAPPPDAHIWARVVNINAIIMMAVAIFLWGYFA</sequence>
<dbReference type="GO" id="GO:0005412">
    <property type="term" value="F:D-glucose:sodium symporter activity"/>
    <property type="evidence" value="ECO:0007669"/>
    <property type="project" value="TreeGrafter"/>
</dbReference>
<feature type="transmembrane region" description="Helical" evidence="8">
    <location>
        <begin position="157"/>
        <end position="180"/>
    </location>
</feature>
<reference evidence="9" key="1">
    <citation type="submission" date="2025-08" db="UniProtKB">
        <authorList>
            <consortium name="Ensembl"/>
        </authorList>
    </citation>
    <scope>IDENTIFICATION</scope>
</reference>
<dbReference type="InterPro" id="IPR001734">
    <property type="entry name" value="Na/solute_symporter"/>
</dbReference>
<dbReference type="GO" id="GO:0005886">
    <property type="term" value="C:plasma membrane"/>
    <property type="evidence" value="ECO:0007669"/>
    <property type="project" value="TreeGrafter"/>
</dbReference>
<keyword evidence="10" id="KW-1185">Reference proteome</keyword>
<dbReference type="Gene3D" id="1.20.1730.10">
    <property type="entry name" value="Sodium/glucose cotransporter"/>
    <property type="match status" value="1"/>
</dbReference>
<dbReference type="PANTHER" id="PTHR11819:SF145">
    <property type="entry name" value="SODIUM_GLUCOSE COTRANSPORTER 2"/>
    <property type="match status" value="1"/>
</dbReference>
<name>A0A8C2T1P5_COTJA</name>
<comment type="similarity">
    <text evidence="2 6">Belongs to the sodium:solute symporter (SSF) (TC 2.A.21) family.</text>
</comment>
<gene>
    <name evidence="9" type="primary">LOC107307253</name>
</gene>
<feature type="transmembrane region" description="Helical" evidence="8">
    <location>
        <begin position="211"/>
        <end position="229"/>
    </location>
</feature>
<dbReference type="Ensembl" id="ENSCJPT00005008527.1">
    <property type="protein sequence ID" value="ENSCJPP00005005207.1"/>
    <property type="gene ID" value="ENSCJPG00005005034.1"/>
</dbReference>
<evidence type="ECO:0000256" key="1">
    <source>
        <dbReference type="ARBA" id="ARBA00004141"/>
    </source>
</evidence>
<dbReference type="AlphaFoldDB" id="A0A8C2T1P5"/>
<evidence type="ECO:0000256" key="7">
    <source>
        <dbReference type="SAM" id="MobiDB-lite"/>
    </source>
</evidence>
<proteinExistence type="inferred from homology"/>
<evidence type="ECO:0000256" key="2">
    <source>
        <dbReference type="ARBA" id="ARBA00006434"/>
    </source>
</evidence>
<feature type="transmembrane region" description="Helical" evidence="8">
    <location>
        <begin position="250"/>
        <end position="271"/>
    </location>
</feature>
<dbReference type="PROSITE" id="PS50283">
    <property type="entry name" value="NA_SOLUT_SYMP_3"/>
    <property type="match status" value="1"/>
</dbReference>
<feature type="transmembrane region" description="Helical" evidence="8">
    <location>
        <begin position="516"/>
        <end position="539"/>
    </location>
</feature>
<dbReference type="GeneTree" id="ENSGT00940000160533"/>
<evidence type="ECO:0000256" key="8">
    <source>
        <dbReference type="SAM" id="Phobius"/>
    </source>
</evidence>
<feature type="transmembrane region" description="Helical" evidence="8">
    <location>
        <begin position="359"/>
        <end position="380"/>
    </location>
</feature>
<dbReference type="Proteomes" id="UP000694412">
    <property type="component" value="Unassembled WGS sequence"/>
</dbReference>
<evidence type="ECO:0000256" key="3">
    <source>
        <dbReference type="ARBA" id="ARBA00022692"/>
    </source>
</evidence>
<feature type="transmembrane region" description="Helical" evidence="8">
    <location>
        <begin position="392"/>
        <end position="414"/>
    </location>
</feature>
<feature type="transmembrane region" description="Helical" evidence="8">
    <location>
        <begin position="421"/>
        <end position="437"/>
    </location>
</feature>
<keyword evidence="3 8" id="KW-0812">Transmembrane</keyword>
<feature type="region of interest" description="Disordered" evidence="7">
    <location>
        <begin position="490"/>
        <end position="509"/>
    </location>
</feature>
<reference evidence="9" key="2">
    <citation type="submission" date="2025-09" db="UniProtKB">
        <authorList>
            <consortium name="Ensembl"/>
        </authorList>
    </citation>
    <scope>IDENTIFICATION</scope>
</reference>
<evidence type="ECO:0000313" key="10">
    <source>
        <dbReference type="Proteomes" id="UP000694412"/>
    </source>
</evidence>
<evidence type="ECO:0000313" key="9">
    <source>
        <dbReference type="Ensembl" id="ENSCJPP00005005207.1"/>
    </source>
</evidence>
<evidence type="ECO:0000256" key="5">
    <source>
        <dbReference type="ARBA" id="ARBA00023136"/>
    </source>
</evidence>
<dbReference type="InterPro" id="IPR018212">
    <property type="entry name" value="Na/solute_symporter_CS"/>
</dbReference>